<dbReference type="AlphaFoldDB" id="A0A9D4TC48"/>
<dbReference type="EMBL" id="JABSTV010001245">
    <property type="protein sequence ID" value="KAH7984682.1"/>
    <property type="molecule type" value="Genomic_DNA"/>
</dbReference>
<evidence type="ECO:0008006" key="3">
    <source>
        <dbReference type="Google" id="ProtNLM"/>
    </source>
</evidence>
<sequence length="243" mass="27219">MEGTEPTDSWPGVPCIVKGWAVFMERILTLLNSIKITQQIHTDYFSVLMKKNEDALLEQVDLPDLPFSSLFAFQQFDEGLLVDAKKRRAMRDHIAIQGGDTTKEKTSRILRTILAPAVATEFSWFGAKGKKKFVDTNICKLMCTTLTDKQVSTQVTATIKEIEKSAMSWFRHAAERAAALQKKMEAEKCFETLTIVVSMANLTVHTEKHLVKWAHHQGESSTPGTSKKSDTVLFDGVQDILVA</sequence>
<proteinExistence type="predicted"/>
<dbReference type="Proteomes" id="UP000821837">
    <property type="component" value="Chromosome 1"/>
</dbReference>
<name>A0A9D4TC48_RHISA</name>
<dbReference type="VEuPathDB" id="VectorBase:RSAN_032576"/>
<gene>
    <name evidence="1" type="ORF">HPB52_023511</name>
</gene>
<reference evidence="1" key="2">
    <citation type="submission" date="2021-09" db="EMBL/GenBank/DDBJ databases">
        <authorList>
            <person name="Jia N."/>
            <person name="Wang J."/>
            <person name="Shi W."/>
            <person name="Du L."/>
            <person name="Sun Y."/>
            <person name="Zhan W."/>
            <person name="Jiang J."/>
            <person name="Wang Q."/>
            <person name="Zhang B."/>
            <person name="Ji P."/>
            <person name="Sakyi L.B."/>
            <person name="Cui X."/>
            <person name="Yuan T."/>
            <person name="Jiang B."/>
            <person name="Yang W."/>
            <person name="Lam T.T.-Y."/>
            <person name="Chang Q."/>
            <person name="Ding S."/>
            <person name="Wang X."/>
            <person name="Zhu J."/>
            <person name="Ruan X."/>
            <person name="Zhao L."/>
            <person name="Wei J."/>
            <person name="Que T."/>
            <person name="Du C."/>
            <person name="Cheng J."/>
            <person name="Dai P."/>
            <person name="Han X."/>
            <person name="Huang E."/>
            <person name="Gao Y."/>
            <person name="Liu J."/>
            <person name="Shao H."/>
            <person name="Ye R."/>
            <person name="Li L."/>
            <person name="Wei W."/>
            <person name="Wang X."/>
            <person name="Wang C."/>
            <person name="Huo Q."/>
            <person name="Li W."/>
            <person name="Guo W."/>
            <person name="Chen H."/>
            <person name="Chen S."/>
            <person name="Zhou L."/>
            <person name="Zhou L."/>
            <person name="Ni X."/>
            <person name="Tian J."/>
            <person name="Zhou Y."/>
            <person name="Sheng Y."/>
            <person name="Liu T."/>
            <person name="Pan Y."/>
            <person name="Xia L."/>
            <person name="Li J."/>
            <person name="Zhao F."/>
            <person name="Cao W."/>
        </authorList>
    </citation>
    <scope>NUCLEOTIDE SEQUENCE</scope>
    <source>
        <strain evidence="1">Rsan-2018</strain>
        <tissue evidence="1">Larvae</tissue>
    </source>
</reference>
<comment type="caution">
    <text evidence="1">The sequence shown here is derived from an EMBL/GenBank/DDBJ whole genome shotgun (WGS) entry which is preliminary data.</text>
</comment>
<keyword evidence="2" id="KW-1185">Reference proteome</keyword>
<dbReference type="PANTHER" id="PTHR34153:SF2">
    <property type="entry name" value="SI:CH211-262H13.3-RELATED"/>
    <property type="match status" value="1"/>
</dbReference>
<protein>
    <recommendedName>
        <fullName evidence="3">DUF4806 domain-containing protein</fullName>
    </recommendedName>
</protein>
<reference evidence="1" key="1">
    <citation type="journal article" date="2020" name="Cell">
        <title>Large-Scale Comparative Analyses of Tick Genomes Elucidate Their Genetic Diversity and Vector Capacities.</title>
        <authorList>
            <consortium name="Tick Genome and Microbiome Consortium (TIGMIC)"/>
            <person name="Jia N."/>
            <person name="Wang J."/>
            <person name="Shi W."/>
            <person name="Du L."/>
            <person name="Sun Y."/>
            <person name="Zhan W."/>
            <person name="Jiang J.F."/>
            <person name="Wang Q."/>
            <person name="Zhang B."/>
            <person name="Ji P."/>
            <person name="Bell-Sakyi L."/>
            <person name="Cui X.M."/>
            <person name="Yuan T.T."/>
            <person name="Jiang B.G."/>
            <person name="Yang W.F."/>
            <person name="Lam T.T."/>
            <person name="Chang Q.C."/>
            <person name="Ding S.J."/>
            <person name="Wang X.J."/>
            <person name="Zhu J.G."/>
            <person name="Ruan X.D."/>
            <person name="Zhao L."/>
            <person name="Wei J.T."/>
            <person name="Ye R.Z."/>
            <person name="Que T.C."/>
            <person name="Du C.H."/>
            <person name="Zhou Y.H."/>
            <person name="Cheng J.X."/>
            <person name="Dai P.F."/>
            <person name="Guo W.B."/>
            <person name="Han X.H."/>
            <person name="Huang E.J."/>
            <person name="Li L.F."/>
            <person name="Wei W."/>
            <person name="Gao Y.C."/>
            <person name="Liu J.Z."/>
            <person name="Shao H.Z."/>
            <person name="Wang X."/>
            <person name="Wang C.C."/>
            <person name="Yang T.C."/>
            <person name="Huo Q.B."/>
            <person name="Li W."/>
            <person name="Chen H.Y."/>
            <person name="Chen S.E."/>
            <person name="Zhou L.G."/>
            <person name="Ni X.B."/>
            <person name="Tian J.H."/>
            <person name="Sheng Y."/>
            <person name="Liu T."/>
            <person name="Pan Y.S."/>
            <person name="Xia L.Y."/>
            <person name="Li J."/>
            <person name="Zhao F."/>
            <person name="Cao W.C."/>
        </authorList>
    </citation>
    <scope>NUCLEOTIDE SEQUENCE</scope>
    <source>
        <strain evidence="1">Rsan-2018</strain>
    </source>
</reference>
<organism evidence="1 2">
    <name type="scientific">Rhipicephalus sanguineus</name>
    <name type="common">Brown dog tick</name>
    <name type="synonym">Ixodes sanguineus</name>
    <dbReference type="NCBI Taxonomy" id="34632"/>
    <lineage>
        <taxon>Eukaryota</taxon>
        <taxon>Metazoa</taxon>
        <taxon>Ecdysozoa</taxon>
        <taxon>Arthropoda</taxon>
        <taxon>Chelicerata</taxon>
        <taxon>Arachnida</taxon>
        <taxon>Acari</taxon>
        <taxon>Parasitiformes</taxon>
        <taxon>Ixodida</taxon>
        <taxon>Ixodoidea</taxon>
        <taxon>Ixodidae</taxon>
        <taxon>Rhipicephalinae</taxon>
        <taxon>Rhipicephalus</taxon>
        <taxon>Rhipicephalus</taxon>
    </lineage>
</organism>
<evidence type="ECO:0000313" key="2">
    <source>
        <dbReference type="Proteomes" id="UP000821837"/>
    </source>
</evidence>
<dbReference type="PANTHER" id="PTHR34153">
    <property type="entry name" value="SI:CH211-262H13.3-RELATED-RELATED"/>
    <property type="match status" value="1"/>
</dbReference>
<evidence type="ECO:0000313" key="1">
    <source>
        <dbReference type="EMBL" id="KAH7984682.1"/>
    </source>
</evidence>
<accession>A0A9D4TC48</accession>